<keyword evidence="4" id="KW-1185">Reference proteome</keyword>
<dbReference type="PANTHER" id="PTHR34580">
    <property type="match status" value="1"/>
</dbReference>
<name>A0ABW7WS00_9NOCA</name>
<accession>A0ABW7WS00</accession>
<evidence type="ECO:0000313" key="3">
    <source>
        <dbReference type="EMBL" id="MFI2471966.1"/>
    </source>
</evidence>
<sequence length="239" mass="25771">MTKTERLYALAEELRAYAPRPRTARQLAARFEVSTRTIERDLAALMQAGLPIITVPGRAGGYALDRHRTLAPVSLTPAEATALAVGLSRLAGTPFAEAAGSAVRKVVAVLPESDRARATALVERIRLLPADSASAVPPAILEAVVRGRVLRLDYTDRDGACTIREVEPLAFLVAEHWFLYAWCLLRGGLRGFRLDRVRAASVLDEPVAARDIDLSVIPTGDGKLIDVTAITDTPLSREG</sequence>
<evidence type="ECO:0000259" key="2">
    <source>
        <dbReference type="Pfam" id="PF13280"/>
    </source>
</evidence>
<comment type="caution">
    <text evidence="3">The sequence shown here is derived from an EMBL/GenBank/DDBJ whole genome shotgun (WGS) entry which is preliminary data.</text>
</comment>
<feature type="domain" description="Helix-turn-helix type 11" evidence="1">
    <location>
        <begin position="6"/>
        <end position="62"/>
    </location>
</feature>
<proteinExistence type="predicted"/>
<dbReference type="InterPro" id="IPR036388">
    <property type="entry name" value="WH-like_DNA-bd_sf"/>
</dbReference>
<dbReference type="RefSeq" id="WP_357400738.1">
    <property type="nucleotide sequence ID" value="NZ_JBEYCD010000001.1"/>
</dbReference>
<dbReference type="Gene3D" id="1.10.10.10">
    <property type="entry name" value="Winged helix-like DNA-binding domain superfamily/Winged helix DNA-binding domain"/>
    <property type="match status" value="1"/>
</dbReference>
<dbReference type="EMBL" id="JBIRYO010000001">
    <property type="protein sequence ID" value="MFI2471966.1"/>
    <property type="molecule type" value="Genomic_DNA"/>
</dbReference>
<evidence type="ECO:0000259" key="1">
    <source>
        <dbReference type="Pfam" id="PF08279"/>
    </source>
</evidence>
<feature type="domain" description="WYL" evidence="2">
    <location>
        <begin position="139"/>
        <end position="201"/>
    </location>
</feature>
<dbReference type="Pfam" id="PF08279">
    <property type="entry name" value="HTH_11"/>
    <property type="match status" value="1"/>
</dbReference>
<gene>
    <name evidence="3" type="ORF">ACH49W_01180</name>
</gene>
<dbReference type="Proteomes" id="UP001611415">
    <property type="component" value="Unassembled WGS sequence"/>
</dbReference>
<evidence type="ECO:0000313" key="4">
    <source>
        <dbReference type="Proteomes" id="UP001611415"/>
    </source>
</evidence>
<dbReference type="InterPro" id="IPR036390">
    <property type="entry name" value="WH_DNA-bd_sf"/>
</dbReference>
<dbReference type="PROSITE" id="PS52050">
    <property type="entry name" value="WYL"/>
    <property type="match status" value="1"/>
</dbReference>
<reference evidence="3 4" key="1">
    <citation type="submission" date="2024-10" db="EMBL/GenBank/DDBJ databases">
        <title>The Natural Products Discovery Center: Release of the First 8490 Sequenced Strains for Exploring Actinobacteria Biosynthetic Diversity.</title>
        <authorList>
            <person name="Kalkreuter E."/>
            <person name="Kautsar S.A."/>
            <person name="Yang D."/>
            <person name="Bader C.D."/>
            <person name="Teijaro C.N."/>
            <person name="Fluegel L."/>
            <person name="Davis C.M."/>
            <person name="Simpson J.R."/>
            <person name="Lauterbach L."/>
            <person name="Steele A.D."/>
            <person name="Gui C."/>
            <person name="Meng S."/>
            <person name="Li G."/>
            <person name="Viehrig K."/>
            <person name="Ye F."/>
            <person name="Su P."/>
            <person name="Kiefer A.F."/>
            <person name="Nichols A."/>
            <person name="Cepeda A.J."/>
            <person name="Yan W."/>
            <person name="Fan B."/>
            <person name="Jiang Y."/>
            <person name="Adhikari A."/>
            <person name="Zheng C.-J."/>
            <person name="Schuster L."/>
            <person name="Cowan T.M."/>
            <person name="Smanski M.J."/>
            <person name="Chevrette M.G."/>
            <person name="De Carvalho L.P.S."/>
            <person name="Shen B."/>
        </authorList>
    </citation>
    <scope>NUCLEOTIDE SEQUENCE [LARGE SCALE GENOMIC DNA]</scope>
    <source>
        <strain evidence="3 4">NPDC019275</strain>
    </source>
</reference>
<dbReference type="PANTHER" id="PTHR34580:SF1">
    <property type="entry name" value="PROTEIN PAFC"/>
    <property type="match status" value="1"/>
</dbReference>
<dbReference type="InterPro" id="IPR013196">
    <property type="entry name" value="HTH_11"/>
</dbReference>
<protein>
    <submittedName>
        <fullName evidence="3">YafY family protein</fullName>
    </submittedName>
</protein>
<dbReference type="InterPro" id="IPR051534">
    <property type="entry name" value="CBASS_pafABC_assoc_protein"/>
</dbReference>
<dbReference type="InterPro" id="IPR026881">
    <property type="entry name" value="WYL_dom"/>
</dbReference>
<organism evidence="3 4">
    <name type="scientific">Nocardia xishanensis</name>
    <dbReference type="NCBI Taxonomy" id="238964"/>
    <lineage>
        <taxon>Bacteria</taxon>
        <taxon>Bacillati</taxon>
        <taxon>Actinomycetota</taxon>
        <taxon>Actinomycetes</taxon>
        <taxon>Mycobacteriales</taxon>
        <taxon>Nocardiaceae</taxon>
        <taxon>Nocardia</taxon>
    </lineage>
</organism>
<dbReference type="SUPFAM" id="SSF46785">
    <property type="entry name" value="Winged helix' DNA-binding domain"/>
    <property type="match status" value="1"/>
</dbReference>
<dbReference type="Pfam" id="PF13280">
    <property type="entry name" value="WYL"/>
    <property type="match status" value="1"/>
</dbReference>